<sequence length="257" mass="28495">MSVRIGQASLGETGAHGQKPGNQTGRELNFAYWYSGSWLGVLRFKDRRKAELAAQACEAGVGNKNIGYDQDGRNTAYVAAEAVDFILSKIAKPVETDCSAFMMLCAISAGVDALKETYRKQGNSCTTYCMMRCFPATGEFELLTDRKHLTSDAYLRRGDILVSSGHTVMVLENGEKEDDDMDKATFTELFREMRKDLQDNDCSDWSEAARKWAVDNGIVQGGAPLPDGSANFMWQDMMTREQLVTVLYRFAQKLGVG</sequence>
<dbReference type="Pfam" id="PF25309">
    <property type="entry name" value="ELLD"/>
    <property type="match status" value="1"/>
</dbReference>
<proteinExistence type="predicted"/>
<reference evidence="3" key="1">
    <citation type="journal article" date="2021" name="Proc. Natl. Acad. Sci. U.S.A.">
        <title>A Catalog of Tens of Thousands of Viruses from Human Metagenomes Reveals Hidden Associations with Chronic Diseases.</title>
        <authorList>
            <person name="Tisza M.J."/>
            <person name="Buck C.B."/>
        </authorList>
    </citation>
    <scope>NUCLEOTIDE SEQUENCE</scope>
    <source>
        <strain evidence="3">Ctlwr10</strain>
    </source>
</reference>
<evidence type="ECO:0000313" key="3">
    <source>
        <dbReference type="EMBL" id="DAE14118.1"/>
    </source>
</evidence>
<dbReference type="Gene3D" id="3.90.1720.10">
    <property type="entry name" value="endopeptidase domain like (from Nostoc punctiforme)"/>
    <property type="match status" value="1"/>
</dbReference>
<protein>
    <submittedName>
        <fullName evidence="3">Surface (S-) layer glycoprotein layer homology domain, Secondary.15A</fullName>
    </submittedName>
</protein>
<feature type="domain" description="SLH" evidence="2">
    <location>
        <begin position="193"/>
        <end position="257"/>
    </location>
</feature>
<accession>A0A8S5Q466</accession>
<evidence type="ECO:0000256" key="1">
    <source>
        <dbReference type="SAM" id="MobiDB-lite"/>
    </source>
</evidence>
<dbReference type="PROSITE" id="PS51272">
    <property type="entry name" value="SLH"/>
    <property type="match status" value="1"/>
</dbReference>
<name>A0A8S5Q466_9CAUD</name>
<organism evidence="3">
    <name type="scientific">Caudovirales sp. ctlwr10</name>
    <dbReference type="NCBI Taxonomy" id="2825771"/>
    <lineage>
        <taxon>Viruses</taxon>
        <taxon>Duplodnaviria</taxon>
        <taxon>Heunggongvirae</taxon>
        <taxon>Uroviricota</taxon>
        <taxon>Caudoviricetes</taxon>
    </lineage>
</organism>
<dbReference type="InterPro" id="IPR057370">
    <property type="entry name" value="ELLD"/>
</dbReference>
<dbReference type="EMBL" id="BK015575">
    <property type="protein sequence ID" value="DAE14118.1"/>
    <property type="molecule type" value="Genomic_DNA"/>
</dbReference>
<feature type="region of interest" description="Disordered" evidence="1">
    <location>
        <begin position="1"/>
        <end position="22"/>
    </location>
</feature>
<dbReference type="InterPro" id="IPR001119">
    <property type="entry name" value="SLH_dom"/>
</dbReference>
<evidence type="ECO:0000259" key="2">
    <source>
        <dbReference type="PROSITE" id="PS51272"/>
    </source>
</evidence>